<dbReference type="InterPro" id="IPR001628">
    <property type="entry name" value="Znf_hrmn_rcpt"/>
</dbReference>
<sequence>MSSECLVCSDHSDGQHFGIFACRACAAFFRRSTVSGKIYKCRFSNRCEIGKDVRCMCRACRLKKCLKMGMNVKSVQRYRDELGKRLTEKSHCTKRIPMKPLLPLPQTPSLLWPHLRSLMRAMRSLRAVQDRSLSLSHLQRRPSWIR</sequence>
<keyword evidence="4" id="KW-0862">Zinc</keyword>
<dbReference type="InterPro" id="IPR049636">
    <property type="entry name" value="HNF4-like_DBD"/>
</dbReference>
<dbReference type="InterPro" id="IPR051152">
    <property type="entry name" value="C.elegans_Orphan_NR"/>
</dbReference>
<dbReference type="Gene3D" id="3.30.50.10">
    <property type="entry name" value="Erythroid Transcription Factor GATA-1, subunit A"/>
    <property type="match status" value="1"/>
</dbReference>
<evidence type="ECO:0000313" key="12">
    <source>
        <dbReference type="Proteomes" id="UP000298663"/>
    </source>
</evidence>
<reference evidence="11 12" key="1">
    <citation type="journal article" date="2015" name="Genome Biol.">
        <title>Comparative genomics of Steinernema reveals deeply conserved gene regulatory networks.</title>
        <authorList>
            <person name="Dillman A.R."/>
            <person name="Macchietto M."/>
            <person name="Porter C.F."/>
            <person name="Rogers A."/>
            <person name="Williams B."/>
            <person name="Antoshechkin I."/>
            <person name="Lee M.M."/>
            <person name="Goodwin Z."/>
            <person name="Lu X."/>
            <person name="Lewis E.E."/>
            <person name="Goodrich-Blair H."/>
            <person name="Stock S.P."/>
            <person name="Adams B.J."/>
            <person name="Sternberg P.W."/>
            <person name="Mortazavi A."/>
        </authorList>
    </citation>
    <scope>NUCLEOTIDE SEQUENCE [LARGE SCALE GENOMIC DNA]</scope>
    <source>
        <strain evidence="11 12">ALL</strain>
    </source>
</reference>
<dbReference type="InterPro" id="IPR013088">
    <property type="entry name" value="Znf_NHR/GATA"/>
</dbReference>
<evidence type="ECO:0000256" key="7">
    <source>
        <dbReference type="ARBA" id="ARBA00023163"/>
    </source>
</evidence>
<proteinExistence type="predicted"/>
<dbReference type="GO" id="GO:0008270">
    <property type="term" value="F:zinc ion binding"/>
    <property type="evidence" value="ECO:0007669"/>
    <property type="project" value="UniProtKB-KW"/>
</dbReference>
<dbReference type="GO" id="GO:0003700">
    <property type="term" value="F:DNA-binding transcription factor activity"/>
    <property type="evidence" value="ECO:0007669"/>
    <property type="project" value="InterPro"/>
</dbReference>
<organism evidence="11 12">
    <name type="scientific">Steinernema carpocapsae</name>
    <name type="common">Entomopathogenic nematode</name>
    <dbReference type="NCBI Taxonomy" id="34508"/>
    <lineage>
        <taxon>Eukaryota</taxon>
        <taxon>Metazoa</taxon>
        <taxon>Ecdysozoa</taxon>
        <taxon>Nematoda</taxon>
        <taxon>Chromadorea</taxon>
        <taxon>Rhabditida</taxon>
        <taxon>Tylenchina</taxon>
        <taxon>Panagrolaimomorpha</taxon>
        <taxon>Strongyloidoidea</taxon>
        <taxon>Steinernematidae</taxon>
        <taxon>Steinernema</taxon>
    </lineage>
</organism>
<comment type="caution">
    <text evidence="11">The sequence shown here is derived from an EMBL/GenBank/DDBJ whole genome shotgun (WGS) entry which is preliminary data.</text>
</comment>
<dbReference type="GO" id="GO:0005634">
    <property type="term" value="C:nucleus"/>
    <property type="evidence" value="ECO:0007669"/>
    <property type="project" value="UniProtKB-SubCell"/>
</dbReference>
<keyword evidence="5" id="KW-0805">Transcription regulation</keyword>
<reference evidence="11 12" key="2">
    <citation type="journal article" date="2019" name="G3 (Bethesda)">
        <title>Hybrid Assembly of the Genome of the Entomopathogenic Nematode Steinernema carpocapsae Identifies the X-Chromosome.</title>
        <authorList>
            <person name="Serra L."/>
            <person name="Macchietto M."/>
            <person name="Macias-Munoz A."/>
            <person name="McGill C.J."/>
            <person name="Rodriguez I.M."/>
            <person name="Rodriguez B."/>
            <person name="Murad R."/>
            <person name="Mortazavi A."/>
        </authorList>
    </citation>
    <scope>NUCLEOTIDE SEQUENCE [LARGE SCALE GENOMIC DNA]</scope>
    <source>
        <strain evidence="11 12">ALL</strain>
    </source>
</reference>
<keyword evidence="8" id="KW-0675">Receptor</keyword>
<dbReference type="PRINTS" id="PR00047">
    <property type="entry name" value="STROIDFINGER"/>
</dbReference>
<dbReference type="PANTHER" id="PTHR45680">
    <property type="entry name" value="NUCLEAR HORMONE RECEPTOR FAMILY"/>
    <property type="match status" value="1"/>
</dbReference>
<keyword evidence="2" id="KW-0479">Metal-binding</keyword>
<evidence type="ECO:0000256" key="5">
    <source>
        <dbReference type="ARBA" id="ARBA00023015"/>
    </source>
</evidence>
<feature type="domain" description="Nuclear receptor" evidence="10">
    <location>
        <begin position="2"/>
        <end position="77"/>
    </location>
</feature>
<gene>
    <name evidence="11" type="ORF">L596_015788</name>
</gene>
<dbReference type="CDD" id="cd06960">
    <property type="entry name" value="NR_DBD_HNF4A"/>
    <property type="match status" value="1"/>
</dbReference>
<evidence type="ECO:0000256" key="6">
    <source>
        <dbReference type="ARBA" id="ARBA00023125"/>
    </source>
</evidence>
<dbReference type="SMART" id="SM00399">
    <property type="entry name" value="ZnF_C4"/>
    <property type="match status" value="1"/>
</dbReference>
<dbReference type="AlphaFoldDB" id="A0A4U5NGZ8"/>
<keyword evidence="3" id="KW-0863">Zinc-finger</keyword>
<keyword evidence="9" id="KW-0539">Nucleus</keyword>
<evidence type="ECO:0000256" key="1">
    <source>
        <dbReference type="ARBA" id="ARBA00004123"/>
    </source>
</evidence>
<dbReference type="Proteomes" id="UP000298663">
    <property type="component" value="Unassembled WGS sequence"/>
</dbReference>
<evidence type="ECO:0000313" key="11">
    <source>
        <dbReference type="EMBL" id="TKR82002.1"/>
    </source>
</evidence>
<dbReference type="PROSITE" id="PS00031">
    <property type="entry name" value="NUCLEAR_REC_DBD_1"/>
    <property type="match status" value="1"/>
</dbReference>
<dbReference type="GO" id="GO:0000978">
    <property type="term" value="F:RNA polymerase II cis-regulatory region sequence-specific DNA binding"/>
    <property type="evidence" value="ECO:0007669"/>
    <property type="project" value="InterPro"/>
</dbReference>
<dbReference type="SUPFAM" id="SSF57716">
    <property type="entry name" value="Glucocorticoid receptor-like (DNA-binding domain)"/>
    <property type="match status" value="1"/>
</dbReference>
<dbReference type="PANTHER" id="PTHR45680:SF23">
    <property type="entry name" value="NUCLEAR HORMONE RECEPTOR FAMILY"/>
    <property type="match status" value="1"/>
</dbReference>
<keyword evidence="12" id="KW-1185">Reference proteome</keyword>
<keyword evidence="6" id="KW-0238">DNA-binding</keyword>
<accession>A0A4U5NGZ8</accession>
<evidence type="ECO:0000256" key="3">
    <source>
        <dbReference type="ARBA" id="ARBA00022771"/>
    </source>
</evidence>
<dbReference type="EMBL" id="AZBU02000004">
    <property type="protein sequence ID" value="TKR82002.1"/>
    <property type="molecule type" value="Genomic_DNA"/>
</dbReference>
<evidence type="ECO:0000256" key="8">
    <source>
        <dbReference type="ARBA" id="ARBA00023170"/>
    </source>
</evidence>
<dbReference type="OrthoDB" id="5804878at2759"/>
<evidence type="ECO:0000259" key="10">
    <source>
        <dbReference type="PROSITE" id="PS51030"/>
    </source>
</evidence>
<name>A0A4U5NGZ8_STECR</name>
<evidence type="ECO:0000256" key="2">
    <source>
        <dbReference type="ARBA" id="ARBA00022723"/>
    </source>
</evidence>
<keyword evidence="7" id="KW-0804">Transcription</keyword>
<dbReference type="Pfam" id="PF00105">
    <property type="entry name" value="zf-C4"/>
    <property type="match status" value="1"/>
</dbReference>
<evidence type="ECO:0000256" key="4">
    <source>
        <dbReference type="ARBA" id="ARBA00022833"/>
    </source>
</evidence>
<evidence type="ECO:0000256" key="9">
    <source>
        <dbReference type="ARBA" id="ARBA00023242"/>
    </source>
</evidence>
<protein>
    <recommendedName>
        <fullName evidence="10">Nuclear receptor domain-containing protein</fullName>
    </recommendedName>
</protein>
<dbReference type="STRING" id="34508.A0A4U5NGZ8"/>
<comment type="subcellular location">
    <subcellularLocation>
        <location evidence="1">Nucleus</location>
    </subcellularLocation>
</comment>
<dbReference type="PROSITE" id="PS51030">
    <property type="entry name" value="NUCLEAR_REC_DBD_2"/>
    <property type="match status" value="1"/>
</dbReference>